<keyword evidence="1" id="KW-0547">Nucleotide-binding</keyword>
<keyword evidence="5" id="KW-1185">Reference proteome</keyword>
<dbReference type="Proteomes" id="UP000823749">
    <property type="component" value="Chromosome 4"/>
</dbReference>
<keyword evidence="1" id="KW-0347">Helicase</keyword>
<dbReference type="SUPFAM" id="SSF52540">
    <property type="entry name" value="P-loop containing nucleoside triphosphate hydrolases"/>
    <property type="match status" value="2"/>
</dbReference>
<gene>
    <name evidence="4" type="ORF">RHGRI_010644</name>
</gene>
<dbReference type="EC" id="5.6.2.3" evidence="1"/>
<keyword evidence="1" id="KW-0234">DNA repair</keyword>
<dbReference type="Pfam" id="PF21530">
    <property type="entry name" value="Pif1_2B_dom"/>
    <property type="match status" value="1"/>
</dbReference>
<dbReference type="Gene3D" id="3.40.50.300">
    <property type="entry name" value="P-loop containing nucleotide triphosphate hydrolases"/>
    <property type="match status" value="1"/>
</dbReference>
<keyword evidence="1" id="KW-0378">Hydrolase</keyword>
<dbReference type="AlphaFoldDB" id="A0AAV6KJB3"/>
<evidence type="ECO:0000313" key="5">
    <source>
        <dbReference type="Proteomes" id="UP000823749"/>
    </source>
</evidence>
<feature type="domain" description="DNA helicase Pif1-like 2B" evidence="3">
    <location>
        <begin position="320"/>
        <end position="365"/>
    </location>
</feature>
<dbReference type="GO" id="GO:0006310">
    <property type="term" value="P:DNA recombination"/>
    <property type="evidence" value="ECO:0007669"/>
    <property type="project" value="UniProtKB-KW"/>
</dbReference>
<dbReference type="PANTHER" id="PTHR10492">
    <property type="match status" value="1"/>
</dbReference>
<evidence type="ECO:0000259" key="3">
    <source>
        <dbReference type="Pfam" id="PF21530"/>
    </source>
</evidence>
<name>A0AAV6KJB3_9ERIC</name>
<proteinExistence type="inferred from homology"/>
<dbReference type="PANTHER" id="PTHR10492:SF57">
    <property type="entry name" value="ATP-DEPENDENT DNA HELICASE"/>
    <property type="match status" value="1"/>
</dbReference>
<dbReference type="GO" id="GO:0016787">
    <property type="term" value="F:hydrolase activity"/>
    <property type="evidence" value="ECO:0007669"/>
    <property type="project" value="UniProtKB-KW"/>
</dbReference>
<sequence>MEHQQFIFDAQHPNANTNAELLNDEQSAAYTTIVTSVFENKGTTFFLNGGAGTGKTFLYNTVATKCRSLGHIVVCVASSGIASLLLIGGRTAHSTFSIPLDVLENSFCSFSKQSLQAELFRNTKLIIWYEVPMQHRYCVEAVNRTLQDICDNTKPFGGITVILGGDFRQILPVIPKGVREQIVGASLRRSVLWDDIQILTLMVNMHLNNTNLANSSFAEFLKEIGTNPQETVELPSTIRKCRNLTELLFTVYPQLDVAGTVTSTFLTECTILSARNDDVSAINIAALNAFPGDVTSYFAADKMSNDDEHDRTITNRYPPEFLNSLNPSGLPPFKLVLKIGCPTMLLRNIAPKTGLCNGMQLMVVRCGARVIEAQILTGDNGNLVFISRISLTPSSSEFPFEMTRRQFPIRLAYAMIINKSQGQSVKFVGVDLRTPHQSSVMDNCT</sequence>
<organism evidence="4 5">
    <name type="scientific">Rhododendron griersonianum</name>
    <dbReference type="NCBI Taxonomy" id="479676"/>
    <lineage>
        <taxon>Eukaryota</taxon>
        <taxon>Viridiplantae</taxon>
        <taxon>Streptophyta</taxon>
        <taxon>Embryophyta</taxon>
        <taxon>Tracheophyta</taxon>
        <taxon>Spermatophyta</taxon>
        <taxon>Magnoliopsida</taxon>
        <taxon>eudicotyledons</taxon>
        <taxon>Gunneridae</taxon>
        <taxon>Pentapetalae</taxon>
        <taxon>asterids</taxon>
        <taxon>Ericales</taxon>
        <taxon>Ericaceae</taxon>
        <taxon>Ericoideae</taxon>
        <taxon>Rhodoreae</taxon>
        <taxon>Rhododendron</taxon>
    </lineage>
</organism>
<dbReference type="GO" id="GO:0043139">
    <property type="term" value="F:5'-3' DNA helicase activity"/>
    <property type="evidence" value="ECO:0007669"/>
    <property type="project" value="UniProtKB-EC"/>
</dbReference>
<evidence type="ECO:0000256" key="1">
    <source>
        <dbReference type="RuleBase" id="RU363044"/>
    </source>
</evidence>
<keyword evidence="1" id="KW-0067">ATP-binding</keyword>
<dbReference type="Pfam" id="PF05970">
    <property type="entry name" value="PIF1"/>
    <property type="match status" value="1"/>
</dbReference>
<comment type="similarity">
    <text evidence="1">Belongs to the helicase family.</text>
</comment>
<protein>
    <recommendedName>
        <fullName evidence="1">ATP-dependent DNA helicase</fullName>
        <ecNumber evidence="1">5.6.2.3</ecNumber>
    </recommendedName>
</protein>
<evidence type="ECO:0000313" key="4">
    <source>
        <dbReference type="EMBL" id="KAG5552623.1"/>
    </source>
</evidence>
<keyword evidence="1" id="KW-0233">DNA recombination</keyword>
<comment type="catalytic activity">
    <reaction evidence="1">
        <text>ATP + H2O = ADP + phosphate + H(+)</text>
        <dbReference type="Rhea" id="RHEA:13065"/>
        <dbReference type="ChEBI" id="CHEBI:15377"/>
        <dbReference type="ChEBI" id="CHEBI:15378"/>
        <dbReference type="ChEBI" id="CHEBI:30616"/>
        <dbReference type="ChEBI" id="CHEBI:43474"/>
        <dbReference type="ChEBI" id="CHEBI:456216"/>
        <dbReference type="EC" id="5.6.2.3"/>
    </reaction>
</comment>
<dbReference type="InterPro" id="IPR027417">
    <property type="entry name" value="P-loop_NTPase"/>
</dbReference>
<dbReference type="EMBL" id="JACTNZ010000004">
    <property type="protein sequence ID" value="KAG5552623.1"/>
    <property type="molecule type" value="Genomic_DNA"/>
</dbReference>
<comment type="caution">
    <text evidence="4">The sequence shown here is derived from an EMBL/GenBank/DDBJ whole genome shotgun (WGS) entry which is preliminary data.</text>
</comment>
<evidence type="ECO:0000259" key="2">
    <source>
        <dbReference type="Pfam" id="PF05970"/>
    </source>
</evidence>
<dbReference type="InterPro" id="IPR049163">
    <property type="entry name" value="Pif1-like_2B_dom"/>
</dbReference>
<dbReference type="GO" id="GO:0000723">
    <property type="term" value="P:telomere maintenance"/>
    <property type="evidence" value="ECO:0007669"/>
    <property type="project" value="InterPro"/>
</dbReference>
<dbReference type="InterPro" id="IPR010285">
    <property type="entry name" value="DNA_helicase_pif1-like_DEAD"/>
</dbReference>
<feature type="domain" description="DNA helicase Pif1-like DEAD-box helicase" evidence="2">
    <location>
        <begin position="22"/>
        <end position="225"/>
    </location>
</feature>
<dbReference type="GO" id="GO:0006281">
    <property type="term" value="P:DNA repair"/>
    <property type="evidence" value="ECO:0007669"/>
    <property type="project" value="UniProtKB-KW"/>
</dbReference>
<dbReference type="GO" id="GO:0005524">
    <property type="term" value="F:ATP binding"/>
    <property type="evidence" value="ECO:0007669"/>
    <property type="project" value="UniProtKB-KW"/>
</dbReference>
<reference evidence="4" key="1">
    <citation type="submission" date="2020-08" db="EMBL/GenBank/DDBJ databases">
        <title>Plant Genome Project.</title>
        <authorList>
            <person name="Zhang R.-G."/>
        </authorList>
    </citation>
    <scope>NUCLEOTIDE SEQUENCE</scope>
    <source>
        <strain evidence="4">WSP0</strain>
        <tissue evidence="4">Leaf</tissue>
    </source>
</reference>
<comment type="cofactor">
    <cofactor evidence="1">
        <name>Mg(2+)</name>
        <dbReference type="ChEBI" id="CHEBI:18420"/>
    </cofactor>
</comment>
<keyword evidence="1" id="KW-0227">DNA damage</keyword>
<accession>A0AAV6KJB3</accession>